<dbReference type="GO" id="GO:0046872">
    <property type="term" value="F:metal ion binding"/>
    <property type="evidence" value="ECO:0007669"/>
    <property type="project" value="UniProtKB-KW"/>
</dbReference>
<comment type="caution">
    <text evidence="10">The sequence shown here is derived from an EMBL/GenBank/DDBJ whole genome shotgun (WGS) entry which is preliminary data.</text>
</comment>
<dbReference type="GO" id="GO:0042364">
    <property type="term" value="P:water-soluble vitamin biosynthetic process"/>
    <property type="evidence" value="ECO:0007669"/>
    <property type="project" value="UniProtKB-ARBA"/>
</dbReference>
<organism evidence="10 11">
    <name type="scientific">Clostridium tetanomorphum</name>
    <dbReference type="NCBI Taxonomy" id="1553"/>
    <lineage>
        <taxon>Bacteria</taxon>
        <taxon>Bacillati</taxon>
        <taxon>Bacillota</taxon>
        <taxon>Clostridia</taxon>
        <taxon>Eubacteriales</taxon>
        <taxon>Clostridiaceae</taxon>
        <taxon>Clostridium</taxon>
    </lineage>
</organism>
<dbReference type="PANTHER" id="PTHR43726">
    <property type="entry name" value="3-METHYLORNITHINE SYNTHASE"/>
    <property type="match status" value="1"/>
</dbReference>
<dbReference type="GO" id="GO:0051539">
    <property type="term" value="F:4 iron, 4 sulfur cluster binding"/>
    <property type="evidence" value="ECO:0007669"/>
    <property type="project" value="UniProtKB-KW"/>
</dbReference>
<keyword evidence="2 7" id="KW-0949">S-adenosyl-L-methionine</keyword>
<proteinExistence type="predicted"/>
<dbReference type="PIRSF" id="PIRSF004762">
    <property type="entry name" value="CHP00423"/>
    <property type="match status" value="1"/>
</dbReference>
<feature type="binding site" evidence="7">
    <location>
        <position position="71"/>
    </location>
    <ligand>
        <name>[4Fe-4S] cluster</name>
        <dbReference type="ChEBI" id="CHEBI:49883"/>
        <note>4Fe-4S-S-AdoMet</note>
    </ligand>
</feature>
<evidence type="ECO:0000256" key="3">
    <source>
        <dbReference type="ARBA" id="ARBA00022723"/>
    </source>
</evidence>
<evidence type="ECO:0000256" key="1">
    <source>
        <dbReference type="ARBA" id="ARBA00022485"/>
    </source>
</evidence>
<dbReference type="EMBL" id="JAAZWO010000029">
    <property type="protein sequence ID" value="MBC2399472.1"/>
    <property type="molecule type" value="Genomic_DNA"/>
</dbReference>
<dbReference type="SUPFAM" id="SSF102114">
    <property type="entry name" value="Radical SAM enzymes"/>
    <property type="match status" value="1"/>
</dbReference>
<dbReference type="Pfam" id="PF04055">
    <property type="entry name" value="Radical_SAM"/>
    <property type="match status" value="1"/>
</dbReference>
<dbReference type="InterPro" id="IPR007197">
    <property type="entry name" value="rSAM"/>
</dbReference>
<dbReference type="InterPro" id="IPR058240">
    <property type="entry name" value="rSAM_sf"/>
</dbReference>
<dbReference type="SFLD" id="SFLDG01060">
    <property type="entry name" value="BATS_domain_containing"/>
    <property type="match status" value="1"/>
</dbReference>
<evidence type="ECO:0000256" key="5">
    <source>
        <dbReference type="ARBA" id="ARBA00023014"/>
    </source>
</evidence>
<dbReference type="SFLD" id="SFLDG01280">
    <property type="entry name" value="HydE/PylB-like"/>
    <property type="match status" value="1"/>
</dbReference>
<feature type="binding site" evidence="8">
    <location>
        <position position="138"/>
    </location>
    <ligand>
        <name>(3R)-3-methyl-D-ornithine</name>
        <dbReference type="ChEBI" id="CHEBI:64642"/>
    </ligand>
</feature>
<name>A0A923ECK4_CLOTT</name>
<dbReference type="AlphaFoldDB" id="A0A923ECK4"/>
<reference evidence="10 11" key="1">
    <citation type="submission" date="2020-04" db="EMBL/GenBank/DDBJ databases">
        <title>Genomic insights into acetone-butanol-ethanol (ABE) fermentation by sequencing solventogenic clostridia strains.</title>
        <authorList>
            <person name="Brown S."/>
        </authorList>
    </citation>
    <scope>NUCLEOTIDE SEQUENCE [LARGE SCALE GENOMIC DNA]</scope>
    <source>
        <strain evidence="10 11">DJ011</strain>
    </source>
</reference>
<dbReference type="SFLD" id="SFLDF00348">
    <property type="entry name" value="FeFe_hydrogenase_maturase_(Hyd"/>
    <property type="match status" value="1"/>
</dbReference>
<keyword evidence="1 7" id="KW-0004">4Fe-4S</keyword>
<dbReference type="CDD" id="cd01335">
    <property type="entry name" value="Radical_SAM"/>
    <property type="match status" value="1"/>
</dbReference>
<sequence>MSVKDLIDKAALENELTKEEMINILNVKDKDNLDYLFIKAEDITSRYCGEEIQIRGIIEFSNYCRCKCAYCGLNRSNNHINRYRMDLDEIIETAKKAYDAGYKTIVLQSGEDLWYTKDKICNVIKNIKKIGDLSITLSIGERKFEEYKAFKEAGGDRFLIKHETADKHIYNKLHPHSSFDNRIRCLKELKELGYQIGSGFMVGLPGQTYETLVKDIMLLKELNVDMAGIGPFIPHPETNLKNSEEGSTFLTLKVVALSRLILRDTHLPATTSLGVLNENHKSMAFSCGANVIMQKVEPYKYRRLYEIYPTKSKEEKSILEERKVIENYILKNGKKISCTKGDSFKK</sequence>
<feature type="binding site" evidence="8">
    <location>
        <position position="272"/>
    </location>
    <ligand>
        <name>(3R)-3-methyl-D-ornithine</name>
        <dbReference type="ChEBI" id="CHEBI:64642"/>
    </ligand>
</feature>
<keyword evidence="5 7" id="KW-0411">Iron-sulfur</keyword>
<feature type="binding site" evidence="7">
    <location>
        <position position="68"/>
    </location>
    <ligand>
        <name>[4Fe-4S] cluster</name>
        <dbReference type="ChEBI" id="CHEBI:49883"/>
        <note>4Fe-4S-S-AdoMet</note>
    </ligand>
</feature>
<dbReference type="Gene3D" id="3.20.20.70">
    <property type="entry name" value="Aldolase class I"/>
    <property type="match status" value="1"/>
</dbReference>
<dbReference type="InterPro" id="IPR013785">
    <property type="entry name" value="Aldolase_TIM"/>
</dbReference>
<evidence type="ECO:0000256" key="7">
    <source>
        <dbReference type="PIRSR" id="PIRSR004762-1"/>
    </source>
</evidence>
<comment type="cofactor">
    <cofactor evidence="6">
        <name>[2Fe-2S] cluster</name>
        <dbReference type="ChEBI" id="CHEBI:190135"/>
    </cofactor>
</comment>
<dbReference type="SFLD" id="SFLDG01082">
    <property type="entry name" value="B12-binding_domain_containing"/>
    <property type="match status" value="1"/>
</dbReference>
<dbReference type="RefSeq" id="WP_035146760.1">
    <property type="nucleotide sequence ID" value="NZ_JAAZWO010000029.1"/>
</dbReference>
<dbReference type="PROSITE" id="PS51918">
    <property type="entry name" value="RADICAL_SAM"/>
    <property type="match status" value="1"/>
</dbReference>
<feature type="domain" description="Radical SAM core" evidence="9">
    <location>
        <begin position="50"/>
        <end position="272"/>
    </location>
</feature>
<feature type="binding site" evidence="8">
    <location>
        <position position="182"/>
    </location>
    <ligand>
        <name>S-adenosyl-L-methionine</name>
        <dbReference type="ChEBI" id="CHEBI:59789"/>
    </ligand>
</feature>
<dbReference type="InterPro" id="IPR024021">
    <property type="entry name" value="FeFe-hyd_HydE_rSAM"/>
</dbReference>
<evidence type="ECO:0000256" key="8">
    <source>
        <dbReference type="PIRSR" id="PIRSR004762-2"/>
    </source>
</evidence>
<gene>
    <name evidence="10" type="primary">hydE</name>
    <name evidence="10" type="ORF">HGG79_17095</name>
</gene>
<evidence type="ECO:0000313" key="10">
    <source>
        <dbReference type="EMBL" id="MBC2399472.1"/>
    </source>
</evidence>
<keyword evidence="3" id="KW-0479">Metal-binding</keyword>
<dbReference type="SMART" id="SM00729">
    <property type="entry name" value="Elp3"/>
    <property type="match status" value="1"/>
</dbReference>
<evidence type="ECO:0000313" key="11">
    <source>
        <dbReference type="Proteomes" id="UP000563151"/>
    </source>
</evidence>
<evidence type="ECO:0000256" key="4">
    <source>
        <dbReference type="ARBA" id="ARBA00023004"/>
    </source>
</evidence>
<dbReference type="GO" id="GO:0016740">
    <property type="term" value="F:transferase activity"/>
    <property type="evidence" value="ECO:0007669"/>
    <property type="project" value="TreeGrafter"/>
</dbReference>
<comment type="cofactor">
    <cofactor evidence="7">
        <name>[4Fe-4S] cluster</name>
        <dbReference type="ChEBI" id="CHEBI:49883"/>
    </cofactor>
    <text evidence="7">Binds 1 [4Fe-4S] cluster. The cluster is coordinated with 3 cysteines and an exchangeable S-adenosyl-L-methionine.</text>
</comment>
<evidence type="ECO:0000259" key="9">
    <source>
        <dbReference type="PROSITE" id="PS51918"/>
    </source>
</evidence>
<dbReference type="NCBIfam" id="TIGR03956">
    <property type="entry name" value="rSAM_HydE"/>
    <property type="match status" value="1"/>
</dbReference>
<keyword evidence="11" id="KW-1185">Reference proteome</keyword>
<dbReference type="SFLD" id="SFLDS00029">
    <property type="entry name" value="Radical_SAM"/>
    <property type="match status" value="1"/>
</dbReference>
<accession>A0A923ECK4</accession>
<evidence type="ECO:0000256" key="2">
    <source>
        <dbReference type="ARBA" id="ARBA00022691"/>
    </source>
</evidence>
<protein>
    <submittedName>
        <fullName evidence="10">[FeFe] hydrogenase H-cluster radical SAM maturase HydE</fullName>
    </submittedName>
</protein>
<evidence type="ECO:0000256" key="6">
    <source>
        <dbReference type="ARBA" id="ARBA00034078"/>
    </source>
</evidence>
<feature type="binding site" evidence="7">
    <location>
        <position position="64"/>
    </location>
    <ligand>
        <name>[4Fe-4S] cluster</name>
        <dbReference type="ChEBI" id="CHEBI:49883"/>
        <note>4Fe-4S-S-AdoMet</note>
    </ligand>
</feature>
<dbReference type="PANTHER" id="PTHR43726:SF1">
    <property type="entry name" value="BIOTIN SYNTHASE"/>
    <property type="match status" value="1"/>
</dbReference>
<dbReference type="InterPro" id="IPR034422">
    <property type="entry name" value="HydE/PylB-like"/>
</dbReference>
<dbReference type="InterPro" id="IPR010722">
    <property type="entry name" value="BATS_dom"/>
</dbReference>
<feature type="binding site" evidence="8">
    <location>
        <position position="163"/>
    </location>
    <ligand>
        <name>S-adenosyl-L-methionine</name>
        <dbReference type="ChEBI" id="CHEBI:59789"/>
    </ligand>
</feature>
<keyword evidence="4 7" id="KW-0408">Iron</keyword>
<dbReference type="Proteomes" id="UP000563151">
    <property type="component" value="Unassembled WGS sequence"/>
</dbReference>
<dbReference type="SMART" id="SM00876">
    <property type="entry name" value="BATS"/>
    <property type="match status" value="1"/>
</dbReference>
<dbReference type="InterPro" id="IPR006638">
    <property type="entry name" value="Elp3/MiaA/NifB-like_rSAM"/>
</dbReference>
<dbReference type="GO" id="GO:0044272">
    <property type="term" value="P:sulfur compound biosynthetic process"/>
    <property type="evidence" value="ECO:0007669"/>
    <property type="project" value="UniProtKB-ARBA"/>
</dbReference>